<reference evidence="2 3" key="1">
    <citation type="submission" date="2024-09" db="EMBL/GenBank/DDBJ databases">
        <authorList>
            <person name="Sun Q."/>
            <person name="Mori K."/>
        </authorList>
    </citation>
    <scope>NUCLEOTIDE SEQUENCE [LARGE SCALE GENOMIC DNA]</scope>
    <source>
        <strain evidence="2 3">KCTC 23279</strain>
    </source>
</reference>
<dbReference type="RefSeq" id="WP_378383741.1">
    <property type="nucleotide sequence ID" value="NZ_JBHLWM010000001.1"/>
</dbReference>
<protein>
    <submittedName>
        <fullName evidence="2">Uncharacterized protein</fullName>
    </submittedName>
</protein>
<proteinExistence type="predicted"/>
<evidence type="ECO:0000256" key="1">
    <source>
        <dbReference type="SAM" id="MobiDB-lite"/>
    </source>
</evidence>
<evidence type="ECO:0000313" key="2">
    <source>
        <dbReference type="EMBL" id="MFC0239177.1"/>
    </source>
</evidence>
<organism evidence="2 3">
    <name type="scientific">Rhodopseudomonas telluris</name>
    <dbReference type="NCBI Taxonomy" id="644215"/>
    <lineage>
        <taxon>Bacteria</taxon>
        <taxon>Pseudomonadati</taxon>
        <taxon>Pseudomonadota</taxon>
        <taxon>Alphaproteobacteria</taxon>
        <taxon>Hyphomicrobiales</taxon>
        <taxon>Nitrobacteraceae</taxon>
        <taxon>Rhodopseudomonas</taxon>
    </lineage>
</organism>
<accession>A0ABV6ELT2</accession>
<gene>
    <name evidence="2" type="ORF">ACFFJ6_01810</name>
</gene>
<keyword evidence="3" id="KW-1185">Reference proteome</keyword>
<feature type="compositionally biased region" description="Basic and acidic residues" evidence="1">
    <location>
        <begin position="27"/>
        <end position="46"/>
    </location>
</feature>
<evidence type="ECO:0000313" key="3">
    <source>
        <dbReference type="Proteomes" id="UP001589775"/>
    </source>
</evidence>
<dbReference type="EMBL" id="JBHLWM010000001">
    <property type="protein sequence ID" value="MFC0239177.1"/>
    <property type="molecule type" value="Genomic_DNA"/>
</dbReference>
<name>A0ABV6ELT2_9BRAD</name>
<comment type="caution">
    <text evidence="2">The sequence shown here is derived from an EMBL/GenBank/DDBJ whole genome shotgun (WGS) entry which is preliminary data.</text>
</comment>
<feature type="region of interest" description="Disordered" evidence="1">
    <location>
        <begin position="1"/>
        <end position="52"/>
    </location>
</feature>
<sequence>MTTQNPTDDQAERERIQRKQGGHHMPPRPEDGPPMDDTDRNSDKVIKPSRRP</sequence>
<dbReference type="Proteomes" id="UP001589775">
    <property type="component" value="Unassembled WGS sequence"/>
</dbReference>